<comment type="cofactor">
    <cofactor evidence="5">
        <name>Mg(2+)</name>
        <dbReference type="ChEBI" id="CHEBI:18420"/>
    </cofactor>
</comment>
<dbReference type="GO" id="GO:0046872">
    <property type="term" value="F:metal ion binding"/>
    <property type="evidence" value="ECO:0007669"/>
    <property type="project" value="UniProtKB-KW"/>
</dbReference>
<keyword evidence="2 5" id="KW-0479">Metal-binding</keyword>
<feature type="binding site" evidence="5">
    <location>
        <position position="91"/>
    </location>
    <ligand>
        <name>Mg(2+)</name>
        <dbReference type="ChEBI" id="CHEBI:18420"/>
        <label>1</label>
        <note>catalytic</note>
    </ligand>
</feature>
<dbReference type="EMBL" id="VFIY01000004">
    <property type="protein sequence ID" value="TPD63045.1"/>
    <property type="molecule type" value="Genomic_DNA"/>
</dbReference>
<evidence type="ECO:0000256" key="1">
    <source>
        <dbReference type="ARBA" id="ARBA00009759"/>
    </source>
</evidence>
<feature type="binding site" evidence="5">
    <location>
        <position position="216"/>
    </location>
    <ligand>
        <name>Mg(2+)</name>
        <dbReference type="ChEBI" id="CHEBI:18420"/>
        <label>1</label>
        <note>catalytic</note>
    </ligand>
</feature>
<keyword evidence="4 5" id="KW-0460">Magnesium</keyword>
<dbReference type="PRINTS" id="PR00377">
    <property type="entry name" value="IMPHPHTASES"/>
</dbReference>
<evidence type="ECO:0000313" key="6">
    <source>
        <dbReference type="EMBL" id="TPD63045.1"/>
    </source>
</evidence>
<feature type="binding site" evidence="5">
    <location>
        <position position="94"/>
    </location>
    <ligand>
        <name>Mg(2+)</name>
        <dbReference type="ChEBI" id="CHEBI:18420"/>
        <label>1</label>
        <note>catalytic</note>
    </ligand>
</feature>
<dbReference type="Pfam" id="PF00459">
    <property type="entry name" value="Inositol_P"/>
    <property type="match status" value="1"/>
</dbReference>
<dbReference type="Proteomes" id="UP000319148">
    <property type="component" value="Unassembled WGS sequence"/>
</dbReference>
<dbReference type="PANTHER" id="PTHR20854:SF4">
    <property type="entry name" value="INOSITOL-1-MONOPHOSPHATASE-RELATED"/>
    <property type="match status" value="1"/>
</dbReference>
<dbReference type="Gene3D" id="3.30.540.10">
    <property type="entry name" value="Fructose-1,6-Bisphosphatase, subunit A, domain 1"/>
    <property type="match status" value="1"/>
</dbReference>
<dbReference type="GO" id="GO:0006020">
    <property type="term" value="P:inositol metabolic process"/>
    <property type="evidence" value="ECO:0007669"/>
    <property type="project" value="TreeGrafter"/>
</dbReference>
<dbReference type="CDD" id="cd01637">
    <property type="entry name" value="IMPase_like"/>
    <property type="match status" value="1"/>
</dbReference>
<dbReference type="AlphaFoldDB" id="A0A501PS36"/>
<name>A0A501PS36_9PROT</name>
<evidence type="ECO:0000256" key="3">
    <source>
        <dbReference type="ARBA" id="ARBA00022801"/>
    </source>
</evidence>
<dbReference type="GO" id="GO:0007165">
    <property type="term" value="P:signal transduction"/>
    <property type="evidence" value="ECO:0007669"/>
    <property type="project" value="TreeGrafter"/>
</dbReference>
<sequence>MSLDPVRIADYVREISHDEILSRFEKLEAHEIQDKAAGEMVTSADIEAERQLTRLLTDLCPGAVVAGEESIAEHPERIHDVLEADLSFLIDPVDGTNNFIRGNHRFAMMVVALKKGATVAAWIYLPRDDVMAVAERGSGTLLNDEKVKLPRPPADISKQIAAAHIKRMPDDLKEMARENLKKFLKNSPAFCAGYDYVSLLRGWKHFSVYFRTLPWDHLPGSFMIREAGGCSRRLNEEEYTIHERGKGLLSTLTEPQWYQVRDALFPGRF</sequence>
<dbReference type="PROSITE" id="PS00629">
    <property type="entry name" value="IMP_1"/>
    <property type="match status" value="1"/>
</dbReference>
<proteinExistence type="inferred from homology"/>
<evidence type="ECO:0000256" key="5">
    <source>
        <dbReference type="PIRSR" id="PIRSR600760-2"/>
    </source>
</evidence>
<reference evidence="7" key="1">
    <citation type="submission" date="2019-06" db="EMBL/GenBank/DDBJ databases">
        <title>The complete genome of Emcibacter congregatus ZYLT.</title>
        <authorList>
            <person name="Zhao Z."/>
        </authorList>
    </citation>
    <scope>NUCLEOTIDE SEQUENCE [LARGE SCALE GENOMIC DNA]</scope>
    <source>
        <strain evidence="7">MCCC 1A06723</strain>
    </source>
</reference>
<dbReference type="OrthoDB" id="9785695at2"/>
<accession>A0A501PS36</accession>
<comment type="caution">
    <text evidence="6">The sequence shown here is derived from an EMBL/GenBank/DDBJ whole genome shotgun (WGS) entry which is preliminary data.</text>
</comment>
<feature type="binding site" evidence="5">
    <location>
        <position position="68"/>
    </location>
    <ligand>
        <name>Mg(2+)</name>
        <dbReference type="ChEBI" id="CHEBI:18420"/>
        <label>1</label>
        <note>catalytic</note>
    </ligand>
</feature>
<keyword evidence="3" id="KW-0378">Hydrolase</keyword>
<evidence type="ECO:0000313" key="7">
    <source>
        <dbReference type="Proteomes" id="UP000319148"/>
    </source>
</evidence>
<dbReference type="InterPro" id="IPR000760">
    <property type="entry name" value="Inositol_monophosphatase-like"/>
</dbReference>
<dbReference type="RefSeq" id="WP_139938295.1">
    <property type="nucleotide sequence ID" value="NZ_JBHSYP010000022.1"/>
</dbReference>
<protein>
    <submittedName>
        <fullName evidence="6">Inositol monophosphatase family protein</fullName>
    </submittedName>
</protein>
<evidence type="ECO:0000256" key="2">
    <source>
        <dbReference type="ARBA" id="ARBA00022723"/>
    </source>
</evidence>
<dbReference type="GO" id="GO:0008934">
    <property type="term" value="F:inositol monophosphate 1-phosphatase activity"/>
    <property type="evidence" value="ECO:0007669"/>
    <property type="project" value="TreeGrafter"/>
</dbReference>
<comment type="similarity">
    <text evidence="1">Belongs to the inositol monophosphatase superfamily.</text>
</comment>
<evidence type="ECO:0000256" key="4">
    <source>
        <dbReference type="ARBA" id="ARBA00022842"/>
    </source>
</evidence>
<organism evidence="6 7">
    <name type="scientific">Emcibacter nanhaiensis</name>
    <dbReference type="NCBI Taxonomy" id="1505037"/>
    <lineage>
        <taxon>Bacteria</taxon>
        <taxon>Pseudomonadati</taxon>
        <taxon>Pseudomonadota</taxon>
        <taxon>Alphaproteobacteria</taxon>
        <taxon>Emcibacterales</taxon>
        <taxon>Emcibacteraceae</taxon>
        <taxon>Emcibacter</taxon>
    </lineage>
</organism>
<keyword evidence="7" id="KW-1185">Reference proteome</keyword>
<gene>
    <name evidence="6" type="ORF">FIV46_02910</name>
</gene>
<dbReference type="PANTHER" id="PTHR20854">
    <property type="entry name" value="INOSITOL MONOPHOSPHATASE"/>
    <property type="match status" value="1"/>
</dbReference>
<dbReference type="InterPro" id="IPR020583">
    <property type="entry name" value="Inositol_monoP_metal-BS"/>
</dbReference>
<dbReference type="SUPFAM" id="SSF56655">
    <property type="entry name" value="Carbohydrate phosphatase"/>
    <property type="match status" value="1"/>
</dbReference>
<dbReference type="Gene3D" id="3.40.190.80">
    <property type="match status" value="1"/>
</dbReference>